<dbReference type="PANTHER" id="PTHR42999:SF1">
    <property type="entry name" value="PENTAPEPTIDE REPEAT-CONTAINING PROTEIN"/>
    <property type="match status" value="1"/>
</dbReference>
<dbReference type="Pfam" id="PF00805">
    <property type="entry name" value="Pentapeptide"/>
    <property type="match status" value="2"/>
</dbReference>
<dbReference type="PANTHER" id="PTHR42999">
    <property type="entry name" value="ANTIBIOTIC RESISTANCE PROTEIN MCBG"/>
    <property type="match status" value="1"/>
</dbReference>
<reference evidence="1 2" key="1">
    <citation type="submission" date="2019-10" db="EMBL/GenBank/DDBJ databases">
        <title>The completed genome of Lactobacillus harbinensis M1.</title>
        <authorList>
            <person name="Zheng Y."/>
        </authorList>
    </citation>
    <scope>NUCLEOTIDE SEQUENCE [LARGE SCALE GENOMIC DNA]</scope>
    <source>
        <strain evidence="1 2">M1</strain>
    </source>
</reference>
<proteinExistence type="predicted"/>
<evidence type="ECO:0000313" key="2">
    <source>
        <dbReference type="Proteomes" id="UP000326779"/>
    </source>
</evidence>
<dbReference type="InterPro" id="IPR052949">
    <property type="entry name" value="PA_immunity-related"/>
</dbReference>
<dbReference type="AlphaFoldDB" id="A0A510TT09"/>
<dbReference type="RefSeq" id="WP_146994058.1">
    <property type="nucleotide sequence ID" value="NZ_BJTX01000010.1"/>
</dbReference>
<sequence length="203" mass="22847">MAAEEPTVIENKTLSIDDLIPETTYRHCTLDYSNQDINVQQVTLDNCTFVQHDFTKSAWLDCTFIGLDWSNCQFGGSYFTGCTFKDTKLVGADLYNCGIVDLTLTDCLANYVNFSESIIKGLHASASRLQESYWTAVKFTRKIQFTHCDLTRADFGETKLKNLDFTTSELAGLRFDWHLAQGMKISPDQAPNLVGMMGITVVY</sequence>
<gene>
    <name evidence="1" type="ORF">D1010_02010</name>
</gene>
<dbReference type="InterPro" id="IPR001646">
    <property type="entry name" value="5peptide_repeat"/>
</dbReference>
<evidence type="ECO:0000313" key="1">
    <source>
        <dbReference type="EMBL" id="QFR22317.1"/>
    </source>
</evidence>
<dbReference type="SUPFAM" id="SSF141571">
    <property type="entry name" value="Pentapeptide repeat-like"/>
    <property type="match status" value="1"/>
</dbReference>
<name>A0A510TT09_9LACO</name>
<accession>A0A510TT09</accession>
<organism evidence="1 2">
    <name type="scientific">Schleiferilactobacillus harbinensis</name>
    <dbReference type="NCBI Taxonomy" id="304207"/>
    <lineage>
        <taxon>Bacteria</taxon>
        <taxon>Bacillati</taxon>
        <taxon>Bacillota</taxon>
        <taxon>Bacilli</taxon>
        <taxon>Lactobacillales</taxon>
        <taxon>Lactobacillaceae</taxon>
        <taxon>Schleiferilactobacillus</taxon>
    </lineage>
</organism>
<dbReference type="EMBL" id="CP045143">
    <property type="protein sequence ID" value="QFR22317.1"/>
    <property type="molecule type" value="Genomic_DNA"/>
</dbReference>
<dbReference type="Gene3D" id="2.160.20.80">
    <property type="entry name" value="E3 ubiquitin-protein ligase SopA"/>
    <property type="match status" value="1"/>
</dbReference>
<dbReference type="Proteomes" id="UP000326779">
    <property type="component" value="Chromosome"/>
</dbReference>
<dbReference type="KEGG" id="lhb:D1010_02010"/>
<protein>
    <submittedName>
        <fullName evidence="1">Uncharacterized protein</fullName>
    </submittedName>
</protein>